<dbReference type="SUPFAM" id="SSF88697">
    <property type="entry name" value="PUA domain-like"/>
    <property type="match status" value="1"/>
</dbReference>
<evidence type="ECO:0000313" key="2">
    <source>
        <dbReference type="EMBL" id="WIV57989.1"/>
    </source>
</evidence>
<sequence length="156" mass="17117">MSERRTTPNTASGAPEARPLVLSLRPRFAEAILDGSKTVELRRTRLQAPAGTRLVLYAASPVMAVVGVATLEAVESASPNQIWRRHRLAVGLERREFDAYFADAQRATALIISSPQRLAEPPDLATMRAETGFRPPQSYRYLTPVDPQVLHLVAAS</sequence>
<accession>A0ABY8XQR5</accession>
<evidence type="ECO:0000313" key="3">
    <source>
        <dbReference type="Proteomes" id="UP001227101"/>
    </source>
</evidence>
<dbReference type="InterPro" id="IPR015947">
    <property type="entry name" value="PUA-like_sf"/>
</dbReference>
<dbReference type="RefSeq" id="WP_285455308.1">
    <property type="nucleotide sequence ID" value="NZ_CP127173.1"/>
</dbReference>
<organism evidence="2 3">
    <name type="scientific">Amycolatopsis nalaikhensis</name>
    <dbReference type="NCBI Taxonomy" id="715472"/>
    <lineage>
        <taxon>Bacteria</taxon>
        <taxon>Bacillati</taxon>
        <taxon>Actinomycetota</taxon>
        <taxon>Actinomycetes</taxon>
        <taxon>Pseudonocardiales</taxon>
        <taxon>Pseudonocardiaceae</taxon>
        <taxon>Amycolatopsis</taxon>
    </lineage>
</organism>
<dbReference type="Gene3D" id="2.30.130.30">
    <property type="entry name" value="Hypothetical protein"/>
    <property type="match status" value="1"/>
</dbReference>
<dbReference type="InterPro" id="IPR007374">
    <property type="entry name" value="ASCH_domain"/>
</dbReference>
<feature type="domain" description="ASCH" evidence="1">
    <location>
        <begin position="22"/>
        <end position="88"/>
    </location>
</feature>
<gene>
    <name evidence="2" type="ORF">QP939_04750</name>
</gene>
<dbReference type="Proteomes" id="UP001227101">
    <property type="component" value="Chromosome"/>
</dbReference>
<protein>
    <submittedName>
        <fullName evidence="2">ASCH domain-containing protein</fullName>
    </submittedName>
</protein>
<keyword evidence="3" id="KW-1185">Reference proteome</keyword>
<dbReference type="EMBL" id="CP127173">
    <property type="protein sequence ID" value="WIV57989.1"/>
    <property type="molecule type" value="Genomic_DNA"/>
</dbReference>
<name>A0ABY8XQR5_9PSEU</name>
<proteinExistence type="predicted"/>
<reference evidence="2 3" key="1">
    <citation type="submission" date="2023-06" db="EMBL/GenBank/DDBJ databases">
        <authorList>
            <person name="Oyuntsetseg B."/>
            <person name="Kim S.B."/>
        </authorList>
    </citation>
    <scope>NUCLEOTIDE SEQUENCE [LARGE SCALE GENOMIC DNA]</scope>
    <source>
        <strain evidence="2 3">2-2</strain>
    </source>
</reference>
<dbReference type="Pfam" id="PF04266">
    <property type="entry name" value="ASCH"/>
    <property type="match status" value="1"/>
</dbReference>
<evidence type="ECO:0000259" key="1">
    <source>
        <dbReference type="Pfam" id="PF04266"/>
    </source>
</evidence>